<dbReference type="Proteomes" id="UP000657372">
    <property type="component" value="Unassembled WGS sequence"/>
</dbReference>
<protein>
    <submittedName>
        <fullName evidence="1">Uncharacterized protein</fullName>
    </submittedName>
</protein>
<sequence>MPYTLDELKAHCAIIDHVLNGRHTPEQGEKLLGELKAEMRSKRAQEKVLIGSFKGMPVYANQSFAVTAGTGRR</sequence>
<evidence type="ECO:0000313" key="2">
    <source>
        <dbReference type="Proteomes" id="UP000657372"/>
    </source>
</evidence>
<organism evidence="1 2">
    <name type="scientific">Herminiimonas contaminans</name>
    <dbReference type="NCBI Taxonomy" id="1111140"/>
    <lineage>
        <taxon>Bacteria</taxon>
        <taxon>Pseudomonadati</taxon>
        <taxon>Pseudomonadota</taxon>
        <taxon>Betaproteobacteria</taxon>
        <taxon>Burkholderiales</taxon>
        <taxon>Oxalobacteraceae</taxon>
        <taxon>Herminiimonas</taxon>
    </lineage>
</organism>
<comment type="caution">
    <text evidence="1">The sequence shown here is derived from an EMBL/GenBank/DDBJ whole genome shotgun (WGS) entry which is preliminary data.</text>
</comment>
<accession>A0ABS0EVM9</accession>
<reference evidence="1 2" key="1">
    <citation type="submission" date="2020-11" db="EMBL/GenBank/DDBJ databases">
        <title>WGS of Herminiimonas contaminans strain Marseille-Q4544 isolated from planarians Schmidtea mediterranea.</title>
        <authorList>
            <person name="Kangale L."/>
        </authorList>
    </citation>
    <scope>NUCLEOTIDE SEQUENCE [LARGE SCALE GENOMIC DNA]</scope>
    <source>
        <strain evidence="1 2">Marseille-Q4544</strain>
    </source>
</reference>
<dbReference type="RefSeq" id="WP_195874992.1">
    <property type="nucleotide sequence ID" value="NZ_JADOEL010000003.1"/>
</dbReference>
<gene>
    <name evidence="1" type="ORF">IXC47_06055</name>
</gene>
<name>A0ABS0EVM9_9BURK</name>
<evidence type="ECO:0000313" key="1">
    <source>
        <dbReference type="EMBL" id="MBF8177238.1"/>
    </source>
</evidence>
<proteinExistence type="predicted"/>
<dbReference type="EMBL" id="JADOEL010000003">
    <property type="protein sequence ID" value="MBF8177238.1"/>
    <property type="molecule type" value="Genomic_DNA"/>
</dbReference>
<keyword evidence="2" id="KW-1185">Reference proteome</keyword>